<keyword evidence="2" id="KW-0560">Oxidoreductase</keyword>
<dbReference type="GO" id="GO:0005829">
    <property type="term" value="C:cytosol"/>
    <property type="evidence" value="ECO:0007669"/>
    <property type="project" value="TreeGrafter"/>
</dbReference>
<proteinExistence type="predicted"/>
<dbReference type="InterPro" id="IPR013118">
    <property type="entry name" value="Mannitol_DH_C"/>
</dbReference>
<reference evidence="2" key="1">
    <citation type="submission" date="2019-08" db="EMBL/GenBank/DDBJ databases">
        <authorList>
            <person name="Kucharzyk K."/>
            <person name="Murdoch R.W."/>
            <person name="Higgins S."/>
            <person name="Loffler F."/>
        </authorList>
    </citation>
    <scope>NUCLEOTIDE SEQUENCE</scope>
</reference>
<dbReference type="Gene3D" id="1.10.1040.10">
    <property type="entry name" value="N-(1-d-carboxylethyl)-l-norvaline Dehydrogenase, domain 2"/>
    <property type="match status" value="1"/>
</dbReference>
<gene>
    <name evidence="2" type="primary">mtlD_4</name>
    <name evidence="2" type="ORF">SDC9_71213</name>
</gene>
<comment type="caution">
    <text evidence="2">The sequence shown here is derived from an EMBL/GenBank/DDBJ whole genome shotgun (WGS) entry which is preliminary data.</text>
</comment>
<feature type="domain" description="Mannitol dehydrogenase C-terminal" evidence="1">
    <location>
        <begin position="2"/>
        <end position="142"/>
    </location>
</feature>
<dbReference type="GO" id="GO:0019592">
    <property type="term" value="P:mannitol catabolic process"/>
    <property type="evidence" value="ECO:0007669"/>
    <property type="project" value="TreeGrafter"/>
</dbReference>
<dbReference type="EC" id="1.1.1.17" evidence="2"/>
<dbReference type="PANTHER" id="PTHR30524">
    <property type="entry name" value="MANNITOL-1-PHOSPHATE 5-DEHYDROGENASE"/>
    <property type="match status" value="1"/>
</dbReference>
<dbReference type="PANTHER" id="PTHR30524:SF0">
    <property type="entry name" value="ALTRONATE OXIDOREDUCTASE-RELATED"/>
    <property type="match status" value="1"/>
</dbReference>
<dbReference type="AlphaFoldDB" id="A0A644Y9Y1"/>
<evidence type="ECO:0000313" key="2">
    <source>
        <dbReference type="EMBL" id="MPM24728.1"/>
    </source>
</evidence>
<dbReference type="EMBL" id="VSSQ01004328">
    <property type="protein sequence ID" value="MPM24728.1"/>
    <property type="molecule type" value="Genomic_DNA"/>
</dbReference>
<dbReference type="InterPro" id="IPR008927">
    <property type="entry name" value="6-PGluconate_DH-like_C_sf"/>
</dbReference>
<dbReference type="GO" id="GO:0008926">
    <property type="term" value="F:mannitol-1-phosphate 5-dehydrogenase activity"/>
    <property type="evidence" value="ECO:0007669"/>
    <property type="project" value="UniProtKB-EC"/>
</dbReference>
<organism evidence="2">
    <name type="scientific">bioreactor metagenome</name>
    <dbReference type="NCBI Taxonomy" id="1076179"/>
    <lineage>
        <taxon>unclassified sequences</taxon>
        <taxon>metagenomes</taxon>
        <taxon>ecological metagenomes</taxon>
    </lineage>
</organism>
<sequence>MGHSATAYLGHICHPERLTIAEVLEDEQICKQVHDAMEQSRDILLALHPSVFTKKALDAHILDLLKRFSNHALGDTVHRVGRDLKRKLRYDDRLLGVIIEAERLGMAWECIGRAYLKALCFFASDSKGEPYPPDALFLKELKECPWPEKLCKASSWEESSLEESLCFTLAEKLQALS</sequence>
<protein>
    <submittedName>
        <fullName evidence="2">Mannitol-1-phosphate 5-dehydrogenase</fullName>
        <ecNumber evidence="2">1.1.1.17</ecNumber>
    </submittedName>
</protein>
<dbReference type="SUPFAM" id="SSF48179">
    <property type="entry name" value="6-phosphogluconate dehydrogenase C-terminal domain-like"/>
    <property type="match status" value="1"/>
</dbReference>
<name>A0A644Y9Y1_9ZZZZ</name>
<accession>A0A644Y9Y1</accession>
<dbReference type="Pfam" id="PF08125">
    <property type="entry name" value="Mannitol_dh_C"/>
    <property type="match status" value="1"/>
</dbReference>
<dbReference type="InterPro" id="IPR013328">
    <property type="entry name" value="6PGD_dom2"/>
</dbReference>
<evidence type="ECO:0000259" key="1">
    <source>
        <dbReference type="Pfam" id="PF08125"/>
    </source>
</evidence>